<dbReference type="EC" id="3.4.-.-" evidence="3"/>
<dbReference type="GO" id="GO:0006508">
    <property type="term" value="P:proteolysis"/>
    <property type="evidence" value="ECO:0007669"/>
    <property type="project" value="UniProtKB-KW"/>
</dbReference>
<dbReference type="AlphaFoldDB" id="A0A1R0H8T8"/>
<comment type="similarity">
    <text evidence="3">Belongs to the peptidase M28 family.</text>
</comment>
<keyword evidence="5" id="KW-0472">Membrane</keyword>
<dbReference type="GO" id="GO:0008233">
    <property type="term" value="F:peptidase activity"/>
    <property type="evidence" value="ECO:0007669"/>
    <property type="project" value="UniProtKB-KW"/>
</dbReference>
<keyword evidence="3" id="KW-0645">Protease</keyword>
<evidence type="ECO:0000256" key="4">
    <source>
        <dbReference type="SAM" id="MobiDB-lite"/>
    </source>
</evidence>
<organism evidence="7 8">
    <name type="scientific">Smittium mucronatum</name>
    <dbReference type="NCBI Taxonomy" id="133383"/>
    <lineage>
        <taxon>Eukaryota</taxon>
        <taxon>Fungi</taxon>
        <taxon>Fungi incertae sedis</taxon>
        <taxon>Zoopagomycota</taxon>
        <taxon>Kickxellomycotina</taxon>
        <taxon>Harpellomycetes</taxon>
        <taxon>Harpellales</taxon>
        <taxon>Legeriomycetaceae</taxon>
        <taxon>Smittium</taxon>
    </lineage>
</organism>
<feature type="compositionally biased region" description="Basic residues" evidence="4">
    <location>
        <begin position="1"/>
        <end position="11"/>
    </location>
</feature>
<comment type="caution">
    <text evidence="7">The sequence shown here is derived from an EMBL/GenBank/DDBJ whole genome shotgun (WGS) entry which is preliminary data.</text>
</comment>
<dbReference type="GO" id="GO:0016603">
    <property type="term" value="F:glutaminyl-peptide cyclotransferase activity"/>
    <property type="evidence" value="ECO:0007669"/>
    <property type="project" value="TreeGrafter"/>
</dbReference>
<dbReference type="GO" id="GO:0008270">
    <property type="term" value="F:zinc ion binding"/>
    <property type="evidence" value="ECO:0007669"/>
    <property type="project" value="TreeGrafter"/>
</dbReference>
<dbReference type="STRING" id="133383.A0A1R0H8T8"/>
<dbReference type="OrthoDB" id="3907302at2759"/>
<evidence type="ECO:0000256" key="1">
    <source>
        <dbReference type="ARBA" id="ARBA00022679"/>
    </source>
</evidence>
<name>A0A1R0H8T8_9FUNG</name>
<dbReference type="SUPFAM" id="SSF53187">
    <property type="entry name" value="Zn-dependent exopeptidases"/>
    <property type="match status" value="1"/>
</dbReference>
<gene>
    <name evidence="7" type="ORF">AYI68_g280</name>
</gene>
<evidence type="ECO:0000313" key="7">
    <source>
        <dbReference type="EMBL" id="OLY85526.1"/>
    </source>
</evidence>
<accession>A0A1R0H8T8</accession>
<keyword evidence="3" id="KW-0378">Hydrolase</keyword>
<protein>
    <recommendedName>
        <fullName evidence="3">Peptide hydrolase</fullName>
        <ecNumber evidence="3">3.4.-.-</ecNumber>
    </recommendedName>
</protein>
<dbReference type="Gene3D" id="3.40.630.10">
    <property type="entry name" value="Zn peptidases"/>
    <property type="match status" value="1"/>
</dbReference>
<keyword evidence="3" id="KW-0862">Zinc</keyword>
<proteinExistence type="inferred from homology"/>
<evidence type="ECO:0000256" key="3">
    <source>
        <dbReference type="RuleBase" id="RU361240"/>
    </source>
</evidence>
<keyword evidence="5" id="KW-1133">Transmembrane helix</keyword>
<dbReference type="Proteomes" id="UP000187455">
    <property type="component" value="Unassembled WGS sequence"/>
</dbReference>
<dbReference type="PANTHER" id="PTHR12283">
    <property type="entry name" value="GLUTAMINYL-PEPTIDE CYCLOTRANSFERASE"/>
    <property type="match status" value="1"/>
</dbReference>
<feature type="transmembrane region" description="Helical" evidence="5">
    <location>
        <begin position="47"/>
        <end position="67"/>
    </location>
</feature>
<keyword evidence="8" id="KW-1185">Reference proteome</keyword>
<keyword evidence="5" id="KW-0812">Transmembrane</keyword>
<keyword evidence="1 7" id="KW-0808">Transferase</keyword>
<dbReference type="InterPro" id="IPR007484">
    <property type="entry name" value="Peptidase_M28"/>
</dbReference>
<dbReference type="InterPro" id="IPR040234">
    <property type="entry name" value="QC/QCL"/>
</dbReference>
<keyword evidence="3" id="KW-0479">Metal-binding</keyword>
<dbReference type="PANTHER" id="PTHR12283:SF6">
    <property type="entry name" value="GLUTAMINYL-PEPTIDE CYCLOTRANSFERASE-RELATED"/>
    <property type="match status" value="1"/>
</dbReference>
<feature type="region of interest" description="Disordered" evidence="4">
    <location>
        <begin position="1"/>
        <end position="29"/>
    </location>
</feature>
<evidence type="ECO:0000256" key="2">
    <source>
        <dbReference type="ARBA" id="ARBA00023315"/>
    </source>
</evidence>
<evidence type="ECO:0000259" key="6">
    <source>
        <dbReference type="Pfam" id="PF04389"/>
    </source>
</evidence>
<evidence type="ECO:0000313" key="8">
    <source>
        <dbReference type="Proteomes" id="UP000187455"/>
    </source>
</evidence>
<feature type="domain" description="Peptidase M28" evidence="6">
    <location>
        <begin position="194"/>
        <end position="431"/>
    </location>
</feature>
<dbReference type="Pfam" id="PF04389">
    <property type="entry name" value="Peptidase_M28"/>
    <property type="match status" value="1"/>
</dbReference>
<keyword evidence="2" id="KW-0012">Acyltransferase</keyword>
<dbReference type="EMBL" id="LSSL01000085">
    <property type="protein sequence ID" value="OLY85526.1"/>
    <property type="molecule type" value="Genomic_DNA"/>
</dbReference>
<sequence>MNKSKKIKNRKTPISNNAKKSQSDTDTDTATKPGTTAFKMFKSQTSIYSIGFLLLCLFFFINSGSSIKFTKPLKTKLDYNYPPENMTNGSSKNLSALFFENGTQVPKVMYVPQVSQADKLDYQAINIITGRDIKDVDIKSGSLLSPLLVARPVGSEAHSKVNSFLSSKLKEYGMEVTYDNFTESTVVGKKEFSNIIATSKNLGSAGIGKRLVLCAHYDSKILKTGDFVGATDSSVPVAIILSAVQMLSEIGVDLSPNSVQVLFFDGEEAFKDWTSKDSLYGSRHLASKMDSLKDPSLSSLGYNITQLEMIDLFLLLDLIGASNPSFYNINPASSNPTTSSIQDNSYSLLAKIEADLYDLGFLKKKFLNPFNSFSPFGKIDDDHRPFAERNVPILHIISTPFPKVWHTLDDNAENLDQYTVNHFTLLIRAFVLAFLDIHI</sequence>
<reference evidence="7 8" key="1">
    <citation type="journal article" date="2016" name="Mol. Biol. Evol.">
        <title>Genome-Wide Survey of Gut Fungi (Harpellales) Reveals the First Horizontally Transferred Ubiquitin Gene from a Mosquito Host.</title>
        <authorList>
            <person name="Wang Y."/>
            <person name="White M.M."/>
            <person name="Kvist S."/>
            <person name="Moncalvo J.M."/>
        </authorList>
    </citation>
    <scope>NUCLEOTIDE SEQUENCE [LARGE SCALE GENOMIC DNA]</scope>
    <source>
        <strain evidence="7 8">ALG-7-W6</strain>
    </source>
</reference>
<evidence type="ECO:0000256" key="5">
    <source>
        <dbReference type="SAM" id="Phobius"/>
    </source>
</evidence>